<reference evidence="2 3" key="1">
    <citation type="submission" date="2019-07" db="EMBL/GenBank/DDBJ databases">
        <title>The pathways for chlorine oxyanion respiration interact through the shared metabolite chlorate.</title>
        <authorList>
            <person name="Barnum T.P."/>
            <person name="Cheng Y."/>
            <person name="Hill K.A."/>
            <person name="Lucas L.N."/>
            <person name="Carlson H.K."/>
            <person name="Coates J.D."/>
        </authorList>
    </citation>
    <scope>NUCLEOTIDE SEQUENCE [LARGE SCALE GENOMIC DNA]</scope>
    <source>
        <strain evidence="2 3">SFB-1</strain>
    </source>
</reference>
<protein>
    <submittedName>
        <fullName evidence="2">Uncharacterized protein</fullName>
    </submittedName>
</protein>
<comment type="caution">
    <text evidence="2">The sequence shown here is derived from an EMBL/GenBank/DDBJ whole genome shotgun (WGS) entry which is preliminary data.</text>
</comment>
<dbReference type="EMBL" id="VMNI01000010">
    <property type="protein sequence ID" value="TVO75987.1"/>
    <property type="molecule type" value="Genomic_DNA"/>
</dbReference>
<name>A0A557SEX7_9RHOO</name>
<accession>A0A557SEX7</accession>
<gene>
    <name evidence="2" type="ORF">FHP89_10965</name>
</gene>
<keyword evidence="1" id="KW-0732">Signal</keyword>
<evidence type="ECO:0000313" key="2">
    <source>
        <dbReference type="EMBL" id="TVO75987.1"/>
    </source>
</evidence>
<organism evidence="2 3">
    <name type="scientific">Denitromonas halophila</name>
    <dbReference type="NCBI Taxonomy" id="1629404"/>
    <lineage>
        <taxon>Bacteria</taxon>
        <taxon>Pseudomonadati</taxon>
        <taxon>Pseudomonadota</taxon>
        <taxon>Betaproteobacteria</taxon>
        <taxon>Rhodocyclales</taxon>
        <taxon>Zoogloeaceae</taxon>
        <taxon>Denitromonas</taxon>
    </lineage>
</organism>
<dbReference type="AlphaFoldDB" id="A0A557SEX7"/>
<proteinExistence type="predicted"/>
<evidence type="ECO:0000256" key="1">
    <source>
        <dbReference type="SAM" id="SignalP"/>
    </source>
</evidence>
<feature type="signal peptide" evidence="1">
    <location>
        <begin position="1"/>
        <end position="22"/>
    </location>
</feature>
<feature type="chain" id="PRO_5021916288" evidence="1">
    <location>
        <begin position="23"/>
        <end position="105"/>
    </location>
</feature>
<evidence type="ECO:0000313" key="3">
    <source>
        <dbReference type="Proteomes" id="UP000318349"/>
    </source>
</evidence>
<dbReference type="Proteomes" id="UP000318349">
    <property type="component" value="Unassembled WGS sequence"/>
</dbReference>
<sequence length="105" mass="11144">MSLIKALTTAAFFMLLASPVAARTSAPIINHTGVTWSPSSGQHRTLDQVQAAIVRACQKKNWSVATTADENAPIATLVVRNKHTIRTSIRYSTAPSTLAISAAPT</sequence>